<evidence type="ECO:0000313" key="2">
    <source>
        <dbReference type="Proteomes" id="UP001281003"/>
    </source>
</evidence>
<name>A0AAE0PCX3_SORBR</name>
<proteinExistence type="predicted"/>
<dbReference type="EMBL" id="JAUTDP010000007">
    <property type="protein sequence ID" value="KAK3397532.1"/>
    <property type="molecule type" value="Genomic_DNA"/>
</dbReference>
<dbReference type="AlphaFoldDB" id="A0AAE0PCX3"/>
<keyword evidence="2" id="KW-1185">Reference proteome</keyword>
<evidence type="ECO:0000313" key="1">
    <source>
        <dbReference type="EMBL" id="KAK3397532.1"/>
    </source>
</evidence>
<dbReference type="Proteomes" id="UP001281003">
    <property type="component" value="Unassembled WGS sequence"/>
</dbReference>
<feature type="non-terminal residue" evidence="1">
    <location>
        <position position="67"/>
    </location>
</feature>
<accession>A0AAE0PCX3</accession>
<organism evidence="1 2">
    <name type="scientific">Sordaria brevicollis</name>
    <dbReference type="NCBI Taxonomy" id="83679"/>
    <lineage>
        <taxon>Eukaryota</taxon>
        <taxon>Fungi</taxon>
        <taxon>Dikarya</taxon>
        <taxon>Ascomycota</taxon>
        <taxon>Pezizomycotina</taxon>
        <taxon>Sordariomycetes</taxon>
        <taxon>Sordariomycetidae</taxon>
        <taxon>Sordariales</taxon>
        <taxon>Sordariaceae</taxon>
        <taxon>Sordaria</taxon>
    </lineage>
</organism>
<comment type="caution">
    <text evidence="1">The sequence shown here is derived from an EMBL/GenBank/DDBJ whole genome shotgun (WGS) entry which is preliminary data.</text>
</comment>
<reference evidence="1" key="2">
    <citation type="submission" date="2023-07" db="EMBL/GenBank/DDBJ databases">
        <authorList>
            <consortium name="Lawrence Berkeley National Laboratory"/>
            <person name="Haridas S."/>
            <person name="Hensen N."/>
            <person name="Bonometti L."/>
            <person name="Westerberg I."/>
            <person name="Brannstrom I.O."/>
            <person name="Guillou S."/>
            <person name="Cros-Aarteil S."/>
            <person name="Calhoun S."/>
            <person name="Kuo A."/>
            <person name="Mondo S."/>
            <person name="Pangilinan J."/>
            <person name="Riley R."/>
            <person name="LaButti K."/>
            <person name="Andreopoulos B."/>
            <person name="Lipzen A."/>
            <person name="Chen C."/>
            <person name="Yanf M."/>
            <person name="Daum C."/>
            <person name="Ng V."/>
            <person name="Clum A."/>
            <person name="Steindorff A."/>
            <person name="Ohm R."/>
            <person name="Martin F."/>
            <person name="Silar P."/>
            <person name="Natvig D."/>
            <person name="Lalanne C."/>
            <person name="Gautier V."/>
            <person name="Ament-velasquez S.L."/>
            <person name="Kruys A."/>
            <person name="Hutchinson M.I."/>
            <person name="Powell A.J."/>
            <person name="Barry K."/>
            <person name="Miller A.N."/>
            <person name="Grigoriev I.V."/>
            <person name="Debuchy R."/>
            <person name="Gladieux P."/>
            <person name="Thoren M.H."/>
            <person name="Johannesson H."/>
        </authorList>
    </citation>
    <scope>NUCLEOTIDE SEQUENCE</scope>
    <source>
        <strain evidence="1">FGSC 1904</strain>
    </source>
</reference>
<sequence length="67" mass="7464">MTTSPQTPNDTAKHGDSWTHTWIPTLFGSAPSRLFKPPPPKPKPFDHIYGLNMESISQHGTTTYTDP</sequence>
<gene>
    <name evidence="1" type="ORF">B0T20DRAFT_325081</name>
</gene>
<protein>
    <submittedName>
        <fullName evidence="1">Uncharacterized protein</fullName>
    </submittedName>
</protein>
<reference evidence="1" key="1">
    <citation type="journal article" date="2023" name="Mol. Phylogenet. Evol.">
        <title>Genome-scale phylogeny and comparative genomics of the fungal order Sordariales.</title>
        <authorList>
            <person name="Hensen N."/>
            <person name="Bonometti L."/>
            <person name="Westerberg I."/>
            <person name="Brannstrom I.O."/>
            <person name="Guillou S."/>
            <person name="Cros-Aarteil S."/>
            <person name="Calhoun S."/>
            <person name="Haridas S."/>
            <person name="Kuo A."/>
            <person name="Mondo S."/>
            <person name="Pangilinan J."/>
            <person name="Riley R."/>
            <person name="LaButti K."/>
            <person name="Andreopoulos B."/>
            <person name="Lipzen A."/>
            <person name="Chen C."/>
            <person name="Yan M."/>
            <person name="Daum C."/>
            <person name="Ng V."/>
            <person name="Clum A."/>
            <person name="Steindorff A."/>
            <person name="Ohm R.A."/>
            <person name="Martin F."/>
            <person name="Silar P."/>
            <person name="Natvig D.O."/>
            <person name="Lalanne C."/>
            <person name="Gautier V."/>
            <person name="Ament-Velasquez S.L."/>
            <person name="Kruys A."/>
            <person name="Hutchinson M.I."/>
            <person name="Powell A.J."/>
            <person name="Barry K."/>
            <person name="Miller A.N."/>
            <person name="Grigoriev I.V."/>
            <person name="Debuchy R."/>
            <person name="Gladieux P."/>
            <person name="Hiltunen Thoren M."/>
            <person name="Johannesson H."/>
        </authorList>
    </citation>
    <scope>NUCLEOTIDE SEQUENCE</scope>
    <source>
        <strain evidence="1">FGSC 1904</strain>
    </source>
</reference>